<evidence type="ECO:0000313" key="5">
    <source>
        <dbReference type="EMBL" id="ACO14809.1"/>
    </source>
</evidence>
<organism evidence="5">
    <name type="scientific">Caligus clemensi</name>
    <name type="common">Sea louse</name>
    <dbReference type="NCBI Taxonomy" id="344056"/>
    <lineage>
        <taxon>Eukaryota</taxon>
        <taxon>Metazoa</taxon>
        <taxon>Ecdysozoa</taxon>
        <taxon>Arthropoda</taxon>
        <taxon>Crustacea</taxon>
        <taxon>Multicrustacea</taxon>
        <taxon>Hexanauplia</taxon>
        <taxon>Copepoda</taxon>
        <taxon>Siphonostomatoida</taxon>
        <taxon>Caligidae</taxon>
        <taxon>Caligus</taxon>
    </lineage>
</organism>
<dbReference type="Pfam" id="PF09738">
    <property type="entry name" value="LRRFIP"/>
    <property type="match status" value="1"/>
</dbReference>
<feature type="compositionally biased region" description="Basic and acidic residues" evidence="4">
    <location>
        <begin position="47"/>
        <end position="67"/>
    </location>
</feature>
<feature type="coiled-coil region" evidence="3">
    <location>
        <begin position="259"/>
        <end position="286"/>
    </location>
</feature>
<dbReference type="AlphaFoldDB" id="C1C0K6"/>
<dbReference type="PANTHER" id="PTHR19212:SF0">
    <property type="entry name" value="LD07988P"/>
    <property type="match status" value="1"/>
</dbReference>
<keyword evidence="2 3" id="KW-0175">Coiled coil</keyword>
<name>C1C0K6_CALCM</name>
<protein>
    <submittedName>
        <fullName evidence="5">Leucine-rich repeat flightless-interacting protein 2</fullName>
    </submittedName>
</protein>
<feature type="coiled-coil region" evidence="3">
    <location>
        <begin position="315"/>
        <end position="398"/>
    </location>
</feature>
<comment type="similarity">
    <text evidence="1">Belongs to the LRRFIP family.</text>
</comment>
<proteinExistence type="evidence at transcript level"/>
<reference evidence="5" key="1">
    <citation type="submission" date="2009-03" db="EMBL/GenBank/DDBJ databases">
        <title>Caligus clemensi ESTs and full-length cDNAs.</title>
        <authorList>
            <person name="Yasuike M."/>
            <person name="von Schalburg K."/>
            <person name="Cooper G."/>
            <person name="Leong J."/>
            <person name="Jones S.R.M."/>
            <person name="Koop B.F."/>
        </authorList>
    </citation>
    <scope>NUCLEOTIDE SEQUENCE</scope>
    <source>
        <tissue evidence="5">Whole</tissue>
    </source>
</reference>
<dbReference type="GO" id="GO:0000978">
    <property type="term" value="F:RNA polymerase II cis-regulatory region sequence-specific DNA binding"/>
    <property type="evidence" value="ECO:0007669"/>
    <property type="project" value="TreeGrafter"/>
</dbReference>
<feature type="compositionally biased region" description="Basic and acidic residues" evidence="4">
    <location>
        <begin position="16"/>
        <end position="28"/>
    </location>
</feature>
<dbReference type="InterPro" id="IPR019139">
    <property type="entry name" value="LRRFIP1/2"/>
</dbReference>
<feature type="compositionally biased region" description="Low complexity" evidence="4">
    <location>
        <begin position="97"/>
        <end position="106"/>
    </location>
</feature>
<dbReference type="GO" id="GO:0000981">
    <property type="term" value="F:DNA-binding transcription factor activity, RNA polymerase II-specific"/>
    <property type="evidence" value="ECO:0007669"/>
    <property type="project" value="TreeGrafter"/>
</dbReference>
<feature type="region of interest" description="Disordered" evidence="4">
    <location>
        <begin position="1"/>
        <end position="30"/>
    </location>
</feature>
<feature type="compositionally biased region" description="Low complexity" evidence="4">
    <location>
        <begin position="69"/>
        <end position="79"/>
    </location>
</feature>
<feature type="coiled-coil region" evidence="3">
    <location>
        <begin position="116"/>
        <end position="199"/>
    </location>
</feature>
<feature type="region of interest" description="Disordered" evidence="4">
    <location>
        <begin position="47"/>
        <end position="111"/>
    </location>
</feature>
<evidence type="ECO:0000256" key="2">
    <source>
        <dbReference type="ARBA" id="ARBA00023054"/>
    </source>
</evidence>
<evidence type="ECO:0000256" key="4">
    <source>
        <dbReference type="SAM" id="MobiDB-lite"/>
    </source>
</evidence>
<dbReference type="EMBL" id="BT080385">
    <property type="protein sequence ID" value="ACO14809.1"/>
    <property type="molecule type" value="mRNA"/>
</dbReference>
<sequence>MDHNNHRLRSRHQHQRKESHSGGMKDESLDLISAEAEARLAAKRQARFEARNMRMKELEQKRQKEDESSPNSGNSNGSNAPVDSHVVIREEKRNPHSYSSRRSSTDSSEDGYNFNVRDLKIELKEIEEKFRKAMVTNAGLDNEKSALTYQLDLLKDRLEESDEVLALVNRELREKNRELELLKKAHVDAKRAVQLLQAQLDEQSMLLTERGFVLIGNGEATDDIAVSEDEQDKRTRGIVSTDTANILSACGSGPLDIRIKRLADERDDLQDVVGRLKLDLEEERTKNLKLERSPFSSEDAEREAKRIIDEYKFKFQKSEQDSATLQTNVARLETQVVRYKTAAETAERSEHELKTERRKVQRELRESQARIDELETTNKHLEARLAKLKTAKSNLLKDL</sequence>
<feature type="compositionally biased region" description="Basic residues" evidence="4">
    <location>
        <begin position="1"/>
        <end position="15"/>
    </location>
</feature>
<gene>
    <name evidence="5" type="primary">LRRF2</name>
</gene>
<dbReference type="Gene3D" id="1.20.5.4090">
    <property type="match status" value="1"/>
</dbReference>
<accession>C1C0K6</accession>
<dbReference type="PANTHER" id="PTHR19212">
    <property type="entry name" value="LEUCINE RICH REPEAT IN FLII INTERACTING PROTEIN"/>
    <property type="match status" value="1"/>
</dbReference>
<evidence type="ECO:0000256" key="3">
    <source>
        <dbReference type="SAM" id="Coils"/>
    </source>
</evidence>
<evidence type="ECO:0000256" key="1">
    <source>
        <dbReference type="ARBA" id="ARBA00008275"/>
    </source>
</evidence>